<dbReference type="Proteomes" id="UP000315400">
    <property type="component" value="Unassembled WGS sequence"/>
</dbReference>
<proteinExistence type="predicted"/>
<dbReference type="EMBL" id="VIFK01000117">
    <property type="protein sequence ID" value="TQE98905.1"/>
    <property type="molecule type" value="Genomic_DNA"/>
</dbReference>
<gene>
    <name evidence="1" type="ORF">FKY71_11370</name>
</gene>
<sequence>MPFFGPEDIEKLLAPGVDDAVLLRLYTAHTADANRQLRKWLGTRADEEEADPSIETRNAGALLALYYGLPVMNMRLTARGGLVTATGFDQSRQELMSAGQLGQTRRMLYRQARRLVQDGAEVGLWAL</sequence>
<reference evidence="1 2" key="1">
    <citation type="submission" date="2019-06" db="EMBL/GenBank/DDBJ databases">
        <title>Metagenome assembled Genome of Spiribacter salinus SL48-SHIP from the microbial mat of Salt Lake 48 (Novosibirsk region, Russia).</title>
        <authorList>
            <person name="Shipova A."/>
            <person name="Rozanov A.S."/>
            <person name="Bryanskaya A.V."/>
            <person name="Peltek S.E."/>
        </authorList>
    </citation>
    <scope>NUCLEOTIDE SEQUENCE [LARGE SCALE GENOMIC DNA]</scope>
    <source>
        <strain evidence="1">SL48-SHIP-2</strain>
    </source>
</reference>
<comment type="caution">
    <text evidence="1">The sequence shown here is derived from an EMBL/GenBank/DDBJ whole genome shotgun (WGS) entry which is preliminary data.</text>
</comment>
<dbReference type="AlphaFoldDB" id="A0A540VQ65"/>
<evidence type="ECO:0000313" key="1">
    <source>
        <dbReference type="EMBL" id="TQE98905.1"/>
    </source>
</evidence>
<accession>A0A540VQ65</accession>
<protein>
    <submittedName>
        <fullName evidence="1">Uncharacterized protein</fullName>
    </submittedName>
</protein>
<name>A0A540VQ65_9GAMM</name>
<evidence type="ECO:0000313" key="2">
    <source>
        <dbReference type="Proteomes" id="UP000315400"/>
    </source>
</evidence>
<organism evidence="1 2">
    <name type="scientific">Spiribacter salinus</name>
    <dbReference type="NCBI Taxonomy" id="1335746"/>
    <lineage>
        <taxon>Bacteria</taxon>
        <taxon>Pseudomonadati</taxon>
        <taxon>Pseudomonadota</taxon>
        <taxon>Gammaproteobacteria</taxon>
        <taxon>Chromatiales</taxon>
        <taxon>Ectothiorhodospiraceae</taxon>
        <taxon>Spiribacter</taxon>
    </lineage>
</organism>